<dbReference type="PANTHER" id="PTHR43788:SF6">
    <property type="entry name" value="DNA HELICASE B"/>
    <property type="match status" value="1"/>
</dbReference>
<keyword evidence="3" id="KW-0347">Helicase</keyword>
<dbReference type="CDD" id="cd17933">
    <property type="entry name" value="DEXSc_RecD-like"/>
    <property type="match status" value="1"/>
</dbReference>
<dbReference type="InterPro" id="IPR041451">
    <property type="entry name" value="RecD2_SH13"/>
</dbReference>
<evidence type="ECO:0000256" key="1">
    <source>
        <dbReference type="ARBA" id="ARBA00022741"/>
    </source>
</evidence>
<comment type="caution">
    <text evidence="6">The sequence shown here is derived from an EMBL/GenBank/DDBJ whole genome shotgun (WGS) entry which is preliminary data.</text>
</comment>
<dbReference type="Pfam" id="PF13245">
    <property type="entry name" value="AAA_19"/>
    <property type="match status" value="1"/>
</dbReference>
<keyword evidence="2 3" id="KW-0067">ATP-binding</keyword>
<dbReference type="InterPro" id="IPR050534">
    <property type="entry name" value="Coronavir_polyprotein_1ab"/>
</dbReference>
<evidence type="ECO:0000256" key="4">
    <source>
        <dbReference type="SAM" id="Phobius"/>
    </source>
</evidence>
<dbReference type="InterPro" id="IPR027785">
    <property type="entry name" value="UvrD-like_helicase_C"/>
</dbReference>
<dbReference type="Pfam" id="PF14520">
    <property type="entry name" value="HHH_5"/>
    <property type="match status" value="1"/>
</dbReference>
<keyword evidence="1 3" id="KW-0547">Nucleotide-binding</keyword>
<dbReference type="GO" id="GO:0005524">
    <property type="term" value="F:ATP binding"/>
    <property type="evidence" value="ECO:0007669"/>
    <property type="project" value="UniProtKB-UniRule"/>
</dbReference>
<evidence type="ECO:0000256" key="3">
    <source>
        <dbReference type="HAMAP-Rule" id="MF_01488"/>
    </source>
</evidence>
<evidence type="ECO:0000313" key="7">
    <source>
        <dbReference type="Proteomes" id="UP000031307"/>
    </source>
</evidence>
<dbReference type="SUPFAM" id="SSF47781">
    <property type="entry name" value="RuvA domain 2-like"/>
    <property type="match status" value="1"/>
</dbReference>
<dbReference type="NCBIfam" id="TIGR01448">
    <property type="entry name" value="recD_rel"/>
    <property type="match status" value="1"/>
</dbReference>
<keyword evidence="3" id="KW-0378">Hydrolase</keyword>
<dbReference type="Gene3D" id="3.40.50.300">
    <property type="entry name" value="P-loop containing nucleotide triphosphate hydrolases"/>
    <property type="match status" value="2"/>
</dbReference>
<feature type="binding site" evidence="3">
    <location>
        <begin position="400"/>
        <end position="404"/>
    </location>
    <ligand>
        <name>ATP</name>
        <dbReference type="ChEBI" id="CHEBI:30616"/>
    </ligand>
</feature>
<comment type="catalytic activity">
    <reaction evidence="3">
        <text>ATP + H2O = ADP + phosphate + H(+)</text>
        <dbReference type="Rhea" id="RHEA:13065"/>
        <dbReference type="ChEBI" id="CHEBI:15377"/>
        <dbReference type="ChEBI" id="CHEBI:15378"/>
        <dbReference type="ChEBI" id="CHEBI:30616"/>
        <dbReference type="ChEBI" id="CHEBI:43474"/>
        <dbReference type="ChEBI" id="CHEBI:456216"/>
        <dbReference type="EC" id="5.6.2.3"/>
    </reaction>
</comment>
<dbReference type="Proteomes" id="UP000031307">
    <property type="component" value="Unassembled WGS sequence"/>
</dbReference>
<keyword evidence="4" id="KW-0472">Membrane</keyword>
<keyword evidence="4" id="KW-1133">Transmembrane helix</keyword>
<dbReference type="InterPro" id="IPR006345">
    <property type="entry name" value="RecD2"/>
</dbReference>
<dbReference type="InterPro" id="IPR029493">
    <property type="entry name" value="RecD2-like_HHH"/>
</dbReference>
<dbReference type="HAMAP" id="MF_01488">
    <property type="entry name" value="RecD2"/>
    <property type="match status" value="1"/>
</dbReference>
<dbReference type="Pfam" id="PF18335">
    <property type="entry name" value="SH3_13"/>
    <property type="match status" value="1"/>
</dbReference>
<dbReference type="PATRIC" id="fig|83552.4.peg.1311"/>
<comment type="function">
    <text evidence="3">DNA-dependent ATPase and ATP-dependent 5'-3' DNA helicase. Has no activity on blunt DNA or DNA with 3'-overhangs, requires at least 10 bases of 5'-ssDNA for helicase activity.</text>
</comment>
<dbReference type="Pfam" id="PF14490">
    <property type="entry name" value="HHH_RecD2"/>
    <property type="match status" value="1"/>
</dbReference>
<comment type="similarity">
    <text evidence="3">Belongs to the RecD family. RecD2 subfamily.</text>
</comment>
<keyword evidence="3" id="KW-0413">Isomerase</keyword>
<dbReference type="Gene3D" id="1.10.150.20">
    <property type="entry name" value="5' to 3' exonuclease, C-terminal subdomain"/>
    <property type="match status" value="1"/>
</dbReference>
<dbReference type="Pfam" id="PF23139">
    <property type="entry name" value="OB_YrrC"/>
    <property type="match status" value="1"/>
</dbReference>
<sequence>MSREYSFLGLFLSLPVKNLERFSLYFFSFLLIKFYSSFSYLISIFLFEFCMQQIVTGYIERITFQNPETGYTVAQLKEAKRTDLVCVVGIMPALQPGETVRCWGQWKRHLIHGNQFEVERYQVEAPADILGITKYLGSGLIKGIGPKYAARIVEKFGTETLDMIDRFPNRLSEIPGLGAKRIETIKTCWAEQKSIRDVMIFLQAHGVSPTYAQKIFKAYGTHSIAKVKENPFHLARDIFGIGFKTADLIAQKLGIDSKSSIRTDAGVEFVLSELASDGNVCYPVDLFIEEANKVLEIEQEKISERISVLKEQGRVEHFKLIHAGEPLQFIWLKPLFVAEVGIAREIQRLLSAPVVLRDVDVDKALQWIQAEHCIDLAVNQKEAVAQALFQKMHIITGGPGTGKSTITKAILGITEKLTSKILLAAPTGRAAKRMSEITGKKASTIHSLLEYDFKGKGFKRNRSSPLVCDLLIIDESSMIDTFLMYSLLKAIPDNARVIFVGDINQLPSVGPGNVLQDLIASQVVSVTTLNEIFRQAAGSFIITNAHRINRGMFPDIRNLSQSDFFFVEAQETEDVLKQIVALVSQRLPKKYDFHPSDDIQVLAPMKKGNIGIDNLNAVLQEILNPNQTPLMRQGRKLMVNDKVMQIRNNYSKEVFNGDIGRIVDIDHVEQQVVVKVEEREICYEFSELDEIVLAYAVSIHKYQGSECPCVVIPVHTSHFKLLYRNLLYTAVTRGKKLVVLVGTKKALSIAVRNDEIKKRYTGLKQALVELNTAVSSI</sequence>
<keyword evidence="3" id="KW-0238">DNA-binding</keyword>
<dbReference type="PANTHER" id="PTHR43788">
    <property type="entry name" value="DNA2/NAM7 HELICASE FAMILY MEMBER"/>
    <property type="match status" value="1"/>
</dbReference>
<dbReference type="GO" id="GO:0043139">
    <property type="term" value="F:5'-3' DNA helicase activity"/>
    <property type="evidence" value="ECO:0007669"/>
    <property type="project" value="UniProtKB-UniRule"/>
</dbReference>
<dbReference type="InterPro" id="IPR055446">
    <property type="entry name" value="RecD2_N_OB"/>
</dbReference>
<proteinExistence type="inferred from homology"/>
<dbReference type="SUPFAM" id="SSF52540">
    <property type="entry name" value="P-loop containing nucleoside triphosphate hydrolases"/>
    <property type="match status" value="2"/>
</dbReference>
<evidence type="ECO:0000313" key="6">
    <source>
        <dbReference type="EMBL" id="KIA77558.1"/>
    </source>
</evidence>
<dbReference type="EC" id="5.6.2.3" evidence="3"/>
<keyword evidence="4" id="KW-0812">Transmembrane</keyword>
<dbReference type="InterPro" id="IPR027417">
    <property type="entry name" value="P-loop_NTPase"/>
</dbReference>
<dbReference type="Gene3D" id="2.30.30.940">
    <property type="match status" value="1"/>
</dbReference>
<name>A0A0C1EBZ7_9BACT</name>
<reference evidence="6 7" key="1">
    <citation type="journal article" date="2014" name="Mol. Biol. Evol.">
        <title>Massive expansion of Ubiquitination-related gene families within the Chlamydiae.</title>
        <authorList>
            <person name="Domman D."/>
            <person name="Collingro A."/>
            <person name="Lagkouvardos I."/>
            <person name="Gehre L."/>
            <person name="Weinmaier T."/>
            <person name="Rattei T."/>
            <person name="Subtil A."/>
            <person name="Horn M."/>
        </authorList>
    </citation>
    <scope>NUCLEOTIDE SEQUENCE [LARGE SCALE GENOMIC DNA]</scope>
    <source>
        <strain evidence="6 7">OEW1</strain>
    </source>
</reference>
<evidence type="ECO:0000259" key="5">
    <source>
        <dbReference type="SMART" id="SM00382"/>
    </source>
</evidence>
<feature type="transmembrane region" description="Helical" evidence="4">
    <location>
        <begin position="24"/>
        <end position="47"/>
    </location>
</feature>
<accession>A0A0C1EBZ7</accession>
<dbReference type="Gene3D" id="1.10.10.2220">
    <property type="match status" value="1"/>
</dbReference>
<dbReference type="Pfam" id="PF13538">
    <property type="entry name" value="UvrD_C_2"/>
    <property type="match status" value="1"/>
</dbReference>
<organism evidence="6 7">
    <name type="scientific">Parachlamydia acanthamoebae</name>
    <dbReference type="NCBI Taxonomy" id="83552"/>
    <lineage>
        <taxon>Bacteria</taxon>
        <taxon>Pseudomonadati</taxon>
        <taxon>Chlamydiota</taxon>
        <taxon>Chlamydiia</taxon>
        <taxon>Parachlamydiales</taxon>
        <taxon>Parachlamydiaceae</taxon>
        <taxon>Parachlamydia</taxon>
    </lineage>
</organism>
<dbReference type="InterPro" id="IPR010994">
    <property type="entry name" value="RuvA_2-like"/>
</dbReference>
<dbReference type="GO" id="GO:0017116">
    <property type="term" value="F:single-stranded DNA helicase activity"/>
    <property type="evidence" value="ECO:0007669"/>
    <property type="project" value="TreeGrafter"/>
</dbReference>
<evidence type="ECO:0000256" key="2">
    <source>
        <dbReference type="ARBA" id="ARBA00022840"/>
    </source>
</evidence>
<dbReference type="AlphaFoldDB" id="A0A0C1EBZ7"/>
<feature type="domain" description="AAA+ ATPase" evidence="5">
    <location>
        <begin position="389"/>
        <end position="563"/>
    </location>
</feature>
<dbReference type="GO" id="GO:0006310">
    <property type="term" value="P:DNA recombination"/>
    <property type="evidence" value="ECO:0007669"/>
    <property type="project" value="InterPro"/>
</dbReference>
<dbReference type="EMBL" id="JSAM01000074">
    <property type="protein sequence ID" value="KIA77558.1"/>
    <property type="molecule type" value="Genomic_DNA"/>
</dbReference>
<dbReference type="CDD" id="cd18809">
    <property type="entry name" value="SF1_C_RecD"/>
    <property type="match status" value="1"/>
</dbReference>
<dbReference type="InterPro" id="IPR003593">
    <property type="entry name" value="AAA+_ATPase"/>
</dbReference>
<gene>
    <name evidence="6" type="primary">yrrC</name>
    <name evidence="3" type="synonym">recD2</name>
    <name evidence="6" type="ORF">DB43_GE00390</name>
</gene>
<dbReference type="GO" id="GO:0009338">
    <property type="term" value="C:exodeoxyribonuclease V complex"/>
    <property type="evidence" value="ECO:0007669"/>
    <property type="project" value="TreeGrafter"/>
</dbReference>
<protein>
    <recommendedName>
        <fullName evidence="3">ATP-dependent RecD2 DNA helicase</fullName>
        <ecNumber evidence="3">5.6.2.3</ecNumber>
    </recommendedName>
    <alternativeName>
        <fullName evidence="3">DNA 5'-3' helicase subunit RecD2</fullName>
    </alternativeName>
</protein>
<dbReference type="SMART" id="SM00382">
    <property type="entry name" value="AAA"/>
    <property type="match status" value="1"/>
</dbReference>
<dbReference type="GO" id="GO:0016887">
    <property type="term" value="F:ATP hydrolysis activity"/>
    <property type="evidence" value="ECO:0007669"/>
    <property type="project" value="RHEA"/>
</dbReference>
<dbReference type="GO" id="GO:0003677">
    <property type="term" value="F:DNA binding"/>
    <property type="evidence" value="ECO:0007669"/>
    <property type="project" value="UniProtKB-UniRule"/>
</dbReference>